<dbReference type="Proteomes" id="UP001500469">
    <property type="component" value="Unassembled WGS sequence"/>
</dbReference>
<keyword evidence="4" id="KW-0812">Transmembrane</keyword>
<accession>A0ABN1N5C9</accession>
<keyword evidence="4" id="KW-0472">Membrane</keyword>
<evidence type="ECO:0000256" key="4">
    <source>
        <dbReference type="SAM" id="Phobius"/>
    </source>
</evidence>
<dbReference type="Pfam" id="PF00535">
    <property type="entry name" value="Glycos_transf_2"/>
    <property type="match status" value="1"/>
</dbReference>
<dbReference type="PANTHER" id="PTHR43179:SF12">
    <property type="entry name" value="GALACTOFURANOSYLTRANSFERASE GLFT2"/>
    <property type="match status" value="1"/>
</dbReference>
<comment type="similarity">
    <text evidence="1">Belongs to the glycosyltransferase 2 family.</text>
</comment>
<gene>
    <name evidence="6" type="ORF">GCM10009119_39710</name>
</gene>
<reference evidence="6 7" key="1">
    <citation type="journal article" date="2019" name="Int. J. Syst. Evol. Microbiol.">
        <title>The Global Catalogue of Microorganisms (GCM) 10K type strain sequencing project: providing services to taxonomists for standard genome sequencing and annotation.</title>
        <authorList>
            <consortium name="The Broad Institute Genomics Platform"/>
            <consortium name="The Broad Institute Genome Sequencing Center for Infectious Disease"/>
            <person name="Wu L."/>
            <person name="Ma J."/>
        </authorList>
    </citation>
    <scope>NUCLEOTIDE SEQUENCE [LARGE SCALE GENOMIC DNA]</scope>
    <source>
        <strain evidence="6 7">JCM 16112</strain>
    </source>
</reference>
<evidence type="ECO:0000259" key="5">
    <source>
        <dbReference type="Pfam" id="PF00535"/>
    </source>
</evidence>
<dbReference type="Gene3D" id="3.90.550.10">
    <property type="entry name" value="Spore Coat Polysaccharide Biosynthesis Protein SpsA, Chain A"/>
    <property type="match status" value="1"/>
</dbReference>
<protein>
    <submittedName>
        <fullName evidence="6">Glycosyltransferase family 2 protein</fullName>
    </submittedName>
</protein>
<name>A0ABN1N5C9_9BACT</name>
<keyword evidence="7" id="KW-1185">Reference proteome</keyword>
<dbReference type="InterPro" id="IPR001173">
    <property type="entry name" value="Glyco_trans_2-like"/>
</dbReference>
<evidence type="ECO:0000313" key="7">
    <source>
        <dbReference type="Proteomes" id="UP001500469"/>
    </source>
</evidence>
<dbReference type="InterPro" id="IPR029044">
    <property type="entry name" value="Nucleotide-diphossugar_trans"/>
</dbReference>
<feature type="transmembrane region" description="Helical" evidence="4">
    <location>
        <begin position="259"/>
        <end position="281"/>
    </location>
</feature>
<organism evidence="6 7">
    <name type="scientific">Algoriphagus jejuensis</name>
    <dbReference type="NCBI Taxonomy" id="419934"/>
    <lineage>
        <taxon>Bacteria</taxon>
        <taxon>Pseudomonadati</taxon>
        <taxon>Bacteroidota</taxon>
        <taxon>Cytophagia</taxon>
        <taxon>Cytophagales</taxon>
        <taxon>Cyclobacteriaceae</taxon>
        <taxon>Algoriphagus</taxon>
    </lineage>
</organism>
<keyword evidence="2" id="KW-0328">Glycosyltransferase</keyword>
<keyword evidence="3" id="KW-0808">Transferase</keyword>
<proteinExistence type="inferred from homology"/>
<evidence type="ECO:0000256" key="3">
    <source>
        <dbReference type="ARBA" id="ARBA00022679"/>
    </source>
</evidence>
<keyword evidence="4" id="KW-1133">Transmembrane helix</keyword>
<evidence type="ECO:0000313" key="6">
    <source>
        <dbReference type="EMBL" id="GAA0881001.1"/>
    </source>
</evidence>
<feature type="domain" description="Glycosyltransferase 2-like" evidence="5">
    <location>
        <begin position="13"/>
        <end position="118"/>
    </location>
</feature>
<dbReference type="SUPFAM" id="SSF53448">
    <property type="entry name" value="Nucleotide-diphospho-sugar transferases"/>
    <property type="match status" value="1"/>
</dbReference>
<evidence type="ECO:0000256" key="2">
    <source>
        <dbReference type="ARBA" id="ARBA00022676"/>
    </source>
</evidence>
<dbReference type="PANTHER" id="PTHR43179">
    <property type="entry name" value="RHAMNOSYLTRANSFERASE WBBL"/>
    <property type="match status" value="1"/>
</dbReference>
<dbReference type="EMBL" id="BAAAFI010000048">
    <property type="protein sequence ID" value="GAA0881001.1"/>
    <property type="molecule type" value="Genomic_DNA"/>
</dbReference>
<evidence type="ECO:0000256" key="1">
    <source>
        <dbReference type="ARBA" id="ARBA00006739"/>
    </source>
</evidence>
<sequence length="340" mass="38887">MKNNLRHMKKAAIVILNYNGREVLPVFLPSVMEHSGFDCWVVDNSSTDDSLAFLKTDFPEVQLILLHSNFGFAGGYNWGLEELKEKYEYFILLNSDVEVTPGWDESLISWLGQNPDYSALQPKILSWQDRSFFDYAGAGGGYLDALGYPYCRGRILETVEQDHGQYDNPVEVDWASGACMAVRAADFFEQEGFDAHFFAHMEEIDLCWRLRRTGRKIGYLGSVTVFHQGGATLARTNPNKLYLNIRNNLSMIYKNVSGFRFFGIIVAKGVLEMAVGLGYLARGKKDFTLAMMRGYRDFIARIRTIKKSSKKPEMEKSTSGPIRFIVWNYLFLRKRVFSKL</sequence>
<dbReference type="CDD" id="cd04186">
    <property type="entry name" value="GT_2_like_c"/>
    <property type="match status" value="1"/>
</dbReference>
<comment type="caution">
    <text evidence="6">The sequence shown here is derived from an EMBL/GenBank/DDBJ whole genome shotgun (WGS) entry which is preliminary data.</text>
</comment>